<gene>
    <name evidence="1" type="ORF">DAPK24_015170</name>
</gene>
<name>A0AAV5R100_PICKL</name>
<reference evidence="1 2" key="1">
    <citation type="journal article" date="2023" name="Elife">
        <title>Identification of key yeast species and microbe-microbe interactions impacting larval growth of Drosophila in the wild.</title>
        <authorList>
            <person name="Mure A."/>
            <person name="Sugiura Y."/>
            <person name="Maeda R."/>
            <person name="Honda K."/>
            <person name="Sakurai N."/>
            <person name="Takahashi Y."/>
            <person name="Watada M."/>
            <person name="Katoh T."/>
            <person name="Gotoh A."/>
            <person name="Gotoh Y."/>
            <person name="Taniguchi I."/>
            <person name="Nakamura K."/>
            <person name="Hayashi T."/>
            <person name="Katayama T."/>
            <person name="Uemura T."/>
            <person name="Hattori Y."/>
        </authorList>
    </citation>
    <scope>NUCLEOTIDE SEQUENCE [LARGE SCALE GENOMIC DNA]</scope>
    <source>
        <strain evidence="1 2">PK-24</strain>
    </source>
</reference>
<evidence type="ECO:0000313" key="1">
    <source>
        <dbReference type="EMBL" id="GMM44942.1"/>
    </source>
</evidence>
<sequence length="108" mass="12499">MSDSQSNNDTSDNDPLNISELSNTFDQLLSDITEQSNLLSNDVLNYVNNRKLIMDSNLSKINENLSNCEKLINYSDKLLENYDLLQQLQIFSKDFNTRLQIVHQNLKK</sequence>
<proteinExistence type="predicted"/>
<evidence type="ECO:0008006" key="3">
    <source>
        <dbReference type="Google" id="ProtNLM"/>
    </source>
</evidence>
<dbReference type="EMBL" id="BTGB01000001">
    <property type="protein sequence ID" value="GMM44942.1"/>
    <property type="molecule type" value="Genomic_DNA"/>
</dbReference>
<accession>A0AAV5R100</accession>
<evidence type="ECO:0000313" key="2">
    <source>
        <dbReference type="Proteomes" id="UP001378960"/>
    </source>
</evidence>
<protein>
    <recommendedName>
        <fullName evidence="3">Biogenesis of lysosome-related organelles complex 1 subunit CNL1</fullName>
    </recommendedName>
</protein>
<dbReference type="AlphaFoldDB" id="A0AAV5R100"/>
<comment type="caution">
    <text evidence="1">The sequence shown here is derived from an EMBL/GenBank/DDBJ whole genome shotgun (WGS) entry which is preliminary data.</text>
</comment>
<organism evidence="1 2">
    <name type="scientific">Pichia kluyveri</name>
    <name type="common">Yeast</name>
    <dbReference type="NCBI Taxonomy" id="36015"/>
    <lineage>
        <taxon>Eukaryota</taxon>
        <taxon>Fungi</taxon>
        <taxon>Dikarya</taxon>
        <taxon>Ascomycota</taxon>
        <taxon>Saccharomycotina</taxon>
        <taxon>Pichiomycetes</taxon>
        <taxon>Pichiales</taxon>
        <taxon>Pichiaceae</taxon>
        <taxon>Pichia</taxon>
    </lineage>
</organism>
<keyword evidence="2" id="KW-1185">Reference proteome</keyword>
<dbReference type="Proteomes" id="UP001378960">
    <property type="component" value="Unassembled WGS sequence"/>
</dbReference>